<dbReference type="GO" id="GO:0003676">
    <property type="term" value="F:nucleic acid binding"/>
    <property type="evidence" value="ECO:0007669"/>
    <property type="project" value="InterPro"/>
</dbReference>
<feature type="compositionally biased region" description="Basic residues" evidence="2">
    <location>
        <begin position="124"/>
        <end position="138"/>
    </location>
</feature>
<reference evidence="10" key="1">
    <citation type="submission" date="2016-04" db="EMBL/GenBank/DDBJ databases">
        <title>Complete Genome Sequences of Twelve Strains of a Stable Defined Moderately Diverse Mouse Microbiota 2 (sDMDMm2).</title>
        <authorList>
            <person name="Uchimura Y."/>
            <person name="Wyss M."/>
            <person name="Brugiroux S."/>
            <person name="Limenitakis J.P."/>
            <person name="Stecher B."/>
            <person name="McCoy K.D."/>
            <person name="Macpherson A.J."/>
        </authorList>
    </citation>
    <scope>NUCLEOTIDE SEQUENCE [LARGE SCALE GENOMIC DNA]</scope>
    <source>
        <strain evidence="5 10">YL27</strain>
    </source>
</reference>
<dbReference type="EMBL" id="CP015402">
    <property type="protein sequence ID" value="ANU64802.1"/>
    <property type="molecule type" value="Genomic_DNA"/>
</dbReference>
<feature type="domain" description="Integrase catalytic" evidence="3">
    <location>
        <begin position="154"/>
        <end position="320"/>
    </location>
</feature>
<evidence type="ECO:0000256" key="1">
    <source>
        <dbReference type="ARBA" id="ARBA00023172"/>
    </source>
</evidence>
<dbReference type="Gene3D" id="1.10.10.60">
    <property type="entry name" value="Homeodomain-like"/>
    <property type="match status" value="1"/>
</dbReference>
<dbReference type="EMBL" id="CP015402">
    <property type="protein sequence ID" value="ANU64649.1"/>
    <property type="molecule type" value="Genomic_DNA"/>
</dbReference>
<evidence type="ECO:0000313" key="7">
    <source>
        <dbReference type="EMBL" id="ANU64556.1"/>
    </source>
</evidence>
<proteinExistence type="predicted"/>
<reference evidence="4" key="2">
    <citation type="submission" date="2017-04" db="EMBL/GenBank/DDBJ databases">
        <title>Complete Genome Sequences of Twelve Strains of a Stable Defined Moderately Diverse Mouse Microbiota 2 (sDMDMm2).</title>
        <authorList>
            <person name="Uchimura Y."/>
            <person name="Wyss M."/>
            <person name="Brugiroux S."/>
            <person name="Limenitakis J.P."/>
            <person name="Stecher B."/>
            <person name="McCoy K.D."/>
            <person name="Macpherson A.J."/>
        </authorList>
    </citation>
    <scope>NUCLEOTIDE SEQUENCE</scope>
    <source>
        <strain evidence="4 10">YL27</strain>
    </source>
</reference>
<dbReference type="KEGG" id="pary:A4V02_08125"/>
<dbReference type="GO" id="GO:0006310">
    <property type="term" value="P:DNA recombination"/>
    <property type="evidence" value="ECO:0007669"/>
    <property type="project" value="UniProtKB-KW"/>
</dbReference>
<dbReference type="Gene3D" id="3.30.420.10">
    <property type="entry name" value="Ribonuclease H-like superfamily/Ribonuclease H"/>
    <property type="match status" value="1"/>
</dbReference>
<dbReference type="InterPro" id="IPR036397">
    <property type="entry name" value="RNaseH_sf"/>
</dbReference>
<dbReference type="PROSITE" id="PS50994">
    <property type="entry name" value="INTEGRASE"/>
    <property type="match status" value="1"/>
</dbReference>
<evidence type="ECO:0000313" key="4">
    <source>
        <dbReference type="EMBL" id="ANU63246.1"/>
    </source>
</evidence>
<dbReference type="KEGG" id="pary:A4V02_13580"/>
<dbReference type="Pfam" id="PF13936">
    <property type="entry name" value="HTH_38"/>
    <property type="match status" value="1"/>
</dbReference>
<gene>
    <name evidence="4" type="ORF">A4V02_05595</name>
    <name evidence="5" type="ORF">A4V02_06805</name>
    <name evidence="9" type="ORF">A4V02_08125</name>
    <name evidence="6" type="ORF">A4V02_12575</name>
    <name evidence="7" type="ORF">A4V02_13040</name>
    <name evidence="8" type="ORF">A4V02_13580</name>
</gene>
<dbReference type="EMBL" id="CP015402">
    <property type="protein sequence ID" value="ANU63460.1"/>
    <property type="molecule type" value="Genomic_DNA"/>
</dbReference>
<dbReference type="NCBIfam" id="NF033563">
    <property type="entry name" value="transpos_IS30"/>
    <property type="match status" value="1"/>
</dbReference>
<dbReference type="SUPFAM" id="SSF53098">
    <property type="entry name" value="Ribonuclease H-like"/>
    <property type="match status" value="1"/>
</dbReference>
<dbReference type="RefSeq" id="WP_068960594.1">
    <property type="nucleotide sequence ID" value="NZ_CAJTAP010000036.1"/>
</dbReference>
<dbReference type="EMBL" id="CP015402">
    <property type="protein sequence ID" value="ANU64556.1"/>
    <property type="molecule type" value="Genomic_DNA"/>
</dbReference>
<dbReference type="OrthoDB" id="9803231at2"/>
<dbReference type="GO" id="GO:0015074">
    <property type="term" value="P:DNA integration"/>
    <property type="evidence" value="ECO:0007669"/>
    <property type="project" value="InterPro"/>
</dbReference>
<keyword evidence="1" id="KW-0233">DNA recombination</keyword>
<evidence type="ECO:0000313" key="9">
    <source>
        <dbReference type="EMBL" id="ANU64802.1"/>
    </source>
</evidence>
<dbReference type="AlphaFoldDB" id="A0A1B1S8X4"/>
<evidence type="ECO:0000313" key="5">
    <source>
        <dbReference type="EMBL" id="ANU63460.1"/>
    </source>
</evidence>
<evidence type="ECO:0000313" key="6">
    <source>
        <dbReference type="EMBL" id="ANU64471.1"/>
    </source>
</evidence>
<dbReference type="KEGG" id="pary:A4V02_05595"/>
<dbReference type="InterPro" id="IPR025246">
    <property type="entry name" value="IS30-like_HTH"/>
</dbReference>
<dbReference type="GeneID" id="65537906"/>
<dbReference type="InterPro" id="IPR012337">
    <property type="entry name" value="RNaseH-like_sf"/>
</dbReference>
<organism evidence="4 10">
    <name type="scientific">Muribaculum intestinale</name>
    <dbReference type="NCBI Taxonomy" id="1796646"/>
    <lineage>
        <taxon>Bacteria</taxon>
        <taxon>Pseudomonadati</taxon>
        <taxon>Bacteroidota</taxon>
        <taxon>Bacteroidia</taxon>
        <taxon>Bacteroidales</taxon>
        <taxon>Muribaculaceae</taxon>
        <taxon>Muribaculum</taxon>
    </lineage>
</organism>
<dbReference type="InterPro" id="IPR009057">
    <property type="entry name" value="Homeodomain-like_sf"/>
</dbReference>
<name>A0A1B1S8X4_9BACT</name>
<protein>
    <submittedName>
        <fullName evidence="4">IS30 family transposase</fullName>
    </submittedName>
</protein>
<dbReference type="Proteomes" id="UP000186351">
    <property type="component" value="Chromosome"/>
</dbReference>
<dbReference type="PANTHER" id="PTHR10948">
    <property type="entry name" value="TRANSPOSASE"/>
    <property type="match status" value="1"/>
</dbReference>
<sequence>MYRQLTSQQRSQIFALLQRKTSREEIALIVGCSQSTLCRELKRNSTTKGHYLWEKAHAKALERRKRTTSNKKLDSVLVWRIKQMIIDHQWSPEQIRGVLAKEGVSVSIQTIYNIINADESGELRRHRRHPDFRRRPKGERKPTKATNIPNRTSIHDRPAEADGKRFGDFEMDLIVDAYGHAILVLLERMTGFVMMEKLPYGKRAKPLSKTVVRMLYAYRKYLKTITTDNGSEFAAHLDITAGLRIKGLDDVTVYFADSYCSWQKGAVENINKLIRQYIPKKSNFNDFTDLYIKNVAKKLNLRPRKKLGFSNPKTEFFKQIANFALAS</sequence>
<dbReference type="GO" id="GO:0004803">
    <property type="term" value="F:transposase activity"/>
    <property type="evidence" value="ECO:0007669"/>
    <property type="project" value="TreeGrafter"/>
</dbReference>
<dbReference type="SUPFAM" id="SSF46689">
    <property type="entry name" value="Homeodomain-like"/>
    <property type="match status" value="1"/>
</dbReference>
<accession>A0A1B1S8X4</accession>
<dbReference type="GO" id="GO:0005829">
    <property type="term" value="C:cytosol"/>
    <property type="evidence" value="ECO:0007669"/>
    <property type="project" value="TreeGrafter"/>
</dbReference>
<dbReference type="InterPro" id="IPR051917">
    <property type="entry name" value="Transposase-Integrase"/>
</dbReference>
<accession>A0A1Z2XFY0</accession>
<dbReference type="PANTHER" id="PTHR10948:SF23">
    <property type="entry name" value="TRANSPOSASE INSI FOR INSERTION SEQUENCE ELEMENT IS30A-RELATED"/>
    <property type="match status" value="1"/>
</dbReference>
<evidence type="ECO:0000313" key="10">
    <source>
        <dbReference type="Proteomes" id="UP000186351"/>
    </source>
</evidence>
<dbReference type="EMBL" id="CP015402">
    <property type="protein sequence ID" value="ANU64471.1"/>
    <property type="molecule type" value="Genomic_DNA"/>
</dbReference>
<feature type="region of interest" description="Disordered" evidence="2">
    <location>
        <begin position="123"/>
        <end position="159"/>
    </location>
</feature>
<dbReference type="KEGG" id="pary:A4V02_06805"/>
<dbReference type="EMBL" id="CP015402">
    <property type="protein sequence ID" value="ANU63246.1"/>
    <property type="molecule type" value="Genomic_DNA"/>
</dbReference>
<keyword evidence="10" id="KW-1185">Reference proteome</keyword>
<evidence type="ECO:0000256" key="2">
    <source>
        <dbReference type="SAM" id="MobiDB-lite"/>
    </source>
</evidence>
<dbReference type="GO" id="GO:0032196">
    <property type="term" value="P:transposition"/>
    <property type="evidence" value="ECO:0007669"/>
    <property type="project" value="TreeGrafter"/>
</dbReference>
<dbReference type="KEGG" id="pary:A4V02_12575"/>
<dbReference type="KEGG" id="pary:A4V02_13040"/>
<evidence type="ECO:0000313" key="8">
    <source>
        <dbReference type="EMBL" id="ANU64649.1"/>
    </source>
</evidence>
<dbReference type="InterPro" id="IPR053392">
    <property type="entry name" value="Transposase_IS30-like"/>
</dbReference>
<dbReference type="InterPro" id="IPR001584">
    <property type="entry name" value="Integrase_cat-core"/>
</dbReference>
<evidence type="ECO:0000259" key="3">
    <source>
        <dbReference type="PROSITE" id="PS50994"/>
    </source>
</evidence>